<reference evidence="1 2" key="2">
    <citation type="submission" date="2017-09" db="EMBL/GenBank/DDBJ databases">
        <title>Extensive intraspecific genome diversity in a model arbuscular mycorrhizal fungus.</title>
        <authorList>
            <person name="Chen E.C."/>
            <person name="Morin E."/>
            <person name="Beaudet D."/>
            <person name="Noel J."/>
            <person name="Ndikumana S."/>
            <person name="Charron P."/>
            <person name="St-Onge C."/>
            <person name="Giorgi J."/>
            <person name="Grigoriev I.V."/>
            <person name="Roux C."/>
            <person name="Martin F.M."/>
            <person name="Corradi N."/>
        </authorList>
    </citation>
    <scope>NUCLEOTIDE SEQUENCE [LARGE SCALE GENOMIC DNA]</scope>
    <source>
        <strain evidence="1 2">A5</strain>
    </source>
</reference>
<dbReference type="VEuPathDB" id="FungiDB:FUN_017768"/>
<dbReference type="EMBL" id="LLXJ01001199">
    <property type="protein sequence ID" value="PKC03347.1"/>
    <property type="molecule type" value="Genomic_DNA"/>
</dbReference>
<protein>
    <submittedName>
        <fullName evidence="1">Uncharacterized protein</fullName>
    </submittedName>
</protein>
<reference evidence="1 2" key="1">
    <citation type="submission" date="2016-04" db="EMBL/GenBank/DDBJ databases">
        <title>Genome analyses suggest a sexual origin of heterokaryosis in a supposedly ancient asexual fungus.</title>
        <authorList>
            <person name="Ropars J."/>
            <person name="Sedzielewska K."/>
            <person name="Noel J."/>
            <person name="Charron P."/>
            <person name="Farinelli L."/>
            <person name="Marton T."/>
            <person name="Kruger M."/>
            <person name="Pelin A."/>
            <person name="Brachmann A."/>
            <person name="Corradi N."/>
        </authorList>
    </citation>
    <scope>NUCLEOTIDE SEQUENCE [LARGE SCALE GENOMIC DNA]</scope>
    <source>
        <strain evidence="1 2">A5</strain>
    </source>
</reference>
<dbReference type="AlphaFoldDB" id="A0A2N0P978"/>
<gene>
    <name evidence="1" type="ORF">RhiirA5_264483</name>
</gene>
<proteinExistence type="predicted"/>
<sequence>MAITAYFFLHLWKYHIETLSTLYPSHISISRNFLAMQTFNIMISLVESLVLLIKIHRDYYKDIPLLPWKYGTESYEHIFGISRQYCANFNYLEIVQMVPKINQYL</sequence>
<feature type="non-terminal residue" evidence="1">
    <location>
        <position position="105"/>
    </location>
</feature>
<comment type="caution">
    <text evidence="1">The sequence shown here is derived from an EMBL/GenBank/DDBJ whole genome shotgun (WGS) entry which is preliminary data.</text>
</comment>
<name>A0A2N0P978_9GLOM</name>
<evidence type="ECO:0000313" key="1">
    <source>
        <dbReference type="EMBL" id="PKC03347.1"/>
    </source>
</evidence>
<dbReference type="Proteomes" id="UP000232722">
    <property type="component" value="Unassembled WGS sequence"/>
</dbReference>
<accession>A0A2N0P978</accession>
<organism evidence="1 2">
    <name type="scientific">Rhizophagus irregularis</name>
    <dbReference type="NCBI Taxonomy" id="588596"/>
    <lineage>
        <taxon>Eukaryota</taxon>
        <taxon>Fungi</taxon>
        <taxon>Fungi incertae sedis</taxon>
        <taxon>Mucoromycota</taxon>
        <taxon>Glomeromycotina</taxon>
        <taxon>Glomeromycetes</taxon>
        <taxon>Glomerales</taxon>
        <taxon>Glomeraceae</taxon>
        <taxon>Rhizophagus</taxon>
    </lineage>
</organism>
<dbReference type="VEuPathDB" id="FungiDB:RhiirFUN_023150"/>
<evidence type="ECO:0000313" key="2">
    <source>
        <dbReference type="Proteomes" id="UP000232722"/>
    </source>
</evidence>